<comment type="caution">
    <text evidence="1">The sequence shown here is derived from an EMBL/GenBank/DDBJ whole genome shotgun (WGS) entry which is preliminary data.</text>
</comment>
<evidence type="ECO:0000313" key="2">
    <source>
        <dbReference type="Proteomes" id="UP000828390"/>
    </source>
</evidence>
<protein>
    <submittedName>
        <fullName evidence="1">Uncharacterized protein</fullName>
    </submittedName>
</protein>
<evidence type="ECO:0000313" key="1">
    <source>
        <dbReference type="EMBL" id="KAH3722281.1"/>
    </source>
</evidence>
<keyword evidence="2" id="KW-1185">Reference proteome</keyword>
<reference evidence="1" key="1">
    <citation type="journal article" date="2019" name="bioRxiv">
        <title>The Genome of the Zebra Mussel, Dreissena polymorpha: A Resource for Invasive Species Research.</title>
        <authorList>
            <person name="McCartney M.A."/>
            <person name="Auch B."/>
            <person name="Kono T."/>
            <person name="Mallez S."/>
            <person name="Zhang Y."/>
            <person name="Obille A."/>
            <person name="Becker A."/>
            <person name="Abrahante J.E."/>
            <person name="Garbe J."/>
            <person name="Badalamenti J.P."/>
            <person name="Herman A."/>
            <person name="Mangelson H."/>
            <person name="Liachko I."/>
            <person name="Sullivan S."/>
            <person name="Sone E.D."/>
            <person name="Koren S."/>
            <person name="Silverstein K.A.T."/>
            <person name="Beckman K.B."/>
            <person name="Gohl D.M."/>
        </authorList>
    </citation>
    <scope>NUCLEOTIDE SEQUENCE</scope>
    <source>
        <strain evidence="1">Duluth1</strain>
        <tissue evidence="1">Whole animal</tissue>
    </source>
</reference>
<gene>
    <name evidence="1" type="ORF">DPMN_065237</name>
</gene>
<reference evidence="1" key="2">
    <citation type="submission" date="2020-11" db="EMBL/GenBank/DDBJ databases">
        <authorList>
            <person name="McCartney M.A."/>
            <person name="Auch B."/>
            <person name="Kono T."/>
            <person name="Mallez S."/>
            <person name="Becker A."/>
            <person name="Gohl D.M."/>
            <person name="Silverstein K.A.T."/>
            <person name="Koren S."/>
            <person name="Bechman K.B."/>
            <person name="Herman A."/>
            <person name="Abrahante J.E."/>
            <person name="Garbe J."/>
        </authorList>
    </citation>
    <scope>NUCLEOTIDE SEQUENCE</scope>
    <source>
        <strain evidence="1">Duluth1</strain>
        <tissue evidence="1">Whole animal</tissue>
    </source>
</reference>
<name>A0A9D4CEV0_DREPO</name>
<dbReference type="AlphaFoldDB" id="A0A9D4CEV0"/>
<organism evidence="1 2">
    <name type="scientific">Dreissena polymorpha</name>
    <name type="common">Zebra mussel</name>
    <name type="synonym">Mytilus polymorpha</name>
    <dbReference type="NCBI Taxonomy" id="45954"/>
    <lineage>
        <taxon>Eukaryota</taxon>
        <taxon>Metazoa</taxon>
        <taxon>Spiralia</taxon>
        <taxon>Lophotrochozoa</taxon>
        <taxon>Mollusca</taxon>
        <taxon>Bivalvia</taxon>
        <taxon>Autobranchia</taxon>
        <taxon>Heteroconchia</taxon>
        <taxon>Euheterodonta</taxon>
        <taxon>Imparidentia</taxon>
        <taxon>Neoheterodontei</taxon>
        <taxon>Myida</taxon>
        <taxon>Dreissenoidea</taxon>
        <taxon>Dreissenidae</taxon>
        <taxon>Dreissena</taxon>
    </lineage>
</organism>
<dbReference type="EMBL" id="JAIWYP010000013">
    <property type="protein sequence ID" value="KAH3722281.1"/>
    <property type="molecule type" value="Genomic_DNA"/>
</dbReference>
<sequence>MVEFLTMVEPFYENLLLNVVIRALTRFHVKANLSAGGHVLQGTETIFKIQPRYTYLTVIVTSKVLTRFHYSHKKKSYKLPGGPVFEQTGTIDLLGPDTI</sequence>
<accession>A0A9D4CEV0</accession>
<dbReference type="Proteomes" id="UP000828390">
    <property type="component" value="Unassembled WGS sequence"/>
</dbReference>
<proteinExistence type="predicted"/>